<comment type="caution">
    <text evidence="3">The sequence shown here is derived from an EMBL/GenBank/DDBJ whole genome shotgun (WGS) entry which is preliminary data.</text>
</comment>
<dbReference type="Proteomes" id="UP000288730">
    <property type="component" value="Unassembled WGS sequence"/>
</dbReference>
<dbReference type="EMBL" id="SCJN01000664">
    <property type="protein sequence ID" value="RXC95533.1"/>
    <property type="molecule type" value="Genomic_DNA"/>
</dbReference>
<feature type="transmembrane region" description="Helical" evidence="1">
    <location>
        <begin position="109"/>
        <end position="132"/>
    </location>
</feature>
<evidence type="ECO:0000313" key="3">
    <source>
        <dbReference type="EMBL" id="RXC95533.1"/>
    </source>
</evidence>
<evidence type="ECO:0000313" key="4">
    <source>
        <dbReference type="Proteomes" id="UP000288730"/>
    </source>
</evidence>
<sequence>MTYQGESINLISLDHEYPESCLQNDTNTYLLGRVIFLYNSMIYKFINCQEHETNNIHSAMINNLLQEVDIALGKINNIIDSRNISAPHELANILTREKILTTREKKGNLISLFDGFTLFHCVGMITFLIHYLRTPEEKVENIFMLYGADKNNKLRRRLIYDALGIIQSQQE</sequence>
<dbReference type="Proteomes" id="UP000531916">
    <property type="component" value="Unassembled WGS sequence"/>
</dbReference>
<evidence type="ECO:0000313" key="5">
    <source>
        <dbReference type="Proteomes" id="UP000531916"/>
    </source>
</evidence>
<gene>
    <name evidence="2" type="ORF">E5H86_17650</name>
    <name evidence="3" type="ORF">EPS76_29620</name>
</gene>
<organism evidence="3 4">
    <name type="scientific">Escherichia coli</name>
    <dbReference type="NCBI Taxonomy" id="562"/>
    <lineage>
        <taxon>Bacteria</taxon>
        <taxon>Pseudomonadati</taxon>
        <taxon>Pseudomonadota</taxon>
        <taxon>Gammaproteobacteria</taxon>
        <taxon>Enterobacterales</taxon>
        <taxon>Enterobacteriaceae</taxon>
        <taxon>Escherichia</taxon>
    </lineage>
</organism>
<evidence type="ECO:0000256" key="1">
    <source>
        <dbReference type="SAM" id="Phobius"/>
    </source>
</evidence>
<name>A0A3W2XYQ3_ECOLX</name>
<protein>
    <submittedName>
        <fullName evidence="3">Uncharacterized protein</fullName>
    </submittedName>
</protein>
<dbReference type="AlphaFoldDB" id="A0A3W2XYQ3"/>
<proteinExistence type="predicted"/>
<accession>A0A3W2XYQ3</accession>
<keyword evidence="1" id="KW-0472">Membrane</keyword>
<keyword evidence="1" id="KW-0812">Transmembrane</keyword>
<reference evidence="3 4" key="1">
    <citation type="submission" date="2019-01" db="EMBL/GenBank/DDBJ databases">
        <title>Genomic analysis of febrile catheter-associated UTI E. coli isolates.</title>
        <authorList>
            <person name="Potter R."/>
            <person name="Zou Z."/>
            <person name="Henderson J."/>
            <person name="Dantas G."/>
        </authorList>
    </citation>
    <scope>NUCLEOTIDE SEQUENCE [LARGE SCALE GENOMIC DNA]</scope>
    <source>
        <strain evidence="3 4">29_CAASB</strain>
    </source>
</reference>
<dbReference type="EMBL" id="AASEPP010000029">
    <property type="protein sequence ID" value="EFC2247600.1"/>
    <property type="molecule type" value="Genomic_DNA"/>
</dbReference>
<keyword evidence="1" id="KW-1133">Transmembrane helix</keyword>
<reference evidence="2 5" key="2">
    <citation type="submission" date="2019-04" db="EMBL/GenBank/DDBJ databases">
        <authorList>
            <consortium name="NARMS: The National Antimicrobial Resistance Monitoring System"/>
        </authorList>
    </citation>
    <scope>NUCLEOTIDE SEQUENCE [LARGE SCALE GENOMIC DNA]</scope>
    <source>
        <strain evidence="2 5">FSIS11919500</strain>
    </source>
</reference>
<evidence type="ECO:0000313" key="2">
    <source>
        <dbReference type="EMBL" id="EFC2247600.1"/>
    </source>
</evidence>